<keyword evidence="3" id="KW-1185">Reference proteome</keyword>
<organism evidence="2 3">
    <name type="scientific">Roridomyces roridus</name>
    <dbReference type="NCBI Taxonomy" id="1738132"/>
    <lineage>
        <taxon>Eukaryota</taxon>
        <taxon>Fungi</taxon>
        <taxon>Dikarya</taxon>
        <taxon>Basidiomycota</taxon>
        <taxon>Agaricomycotina</taxon>
        <taxon>Agaricomycetes</taxon>
        <taxon>Agaricomycetidae</taxon>
        <taxon>Agaricales</taxon>
        <taxon>Marasmiineae</taxon>
        <taxon>Mycenaceae</taxon>
        <taxon>Roridomyces</taxon>
    </lineage>
</organism>
<feature type="region of interest" description="Disordered" evidence="1">
    <location>
        <begin position="477"/>
        <end position="554"/>
    </location>
</feature>
<protein>
    <submittedName>
        <fullName evidence="2">Uncharacterized protein</fullName>
    </submittedName>
</protein>
<accession>A0AAD7FHH8</accession>
<feature type="compositionally biased region" description="Acidic residues" evidence="1">
    <location>
        <begin position="477"/>
        <end position="486"/>
    </location>
</feature>
<feature type="compositionally biased region" description="Polar residues" evidence="1">
    <location>
        <begin position="1"/>
        <end position="17"/>
    </location>
</feature>
<evidence type="ECO:0000313" key="2">
    <source>
        <dbReference type="EMBL" id="KAJ7624443.1"/>
    </source>
</evidence>
<gene>
    <name evidence="2" type="ORF">FB45DRAFT_869371</name>
</gene>
<dbReference type="AlphaFoldDB" id="A0AAD7FHH8"/>
<dbReference type="EMBL" id="JARKIF010000013">
    <property type="protein sequence ID" value="KAJ7624443.1"/>
    <property type="molecule type" value="Genomic_DNA"/>
</dbReference>
<reference evidence="2" key="1">
    <citation type="submission" date="2023-03" db="EMBL/GenBank/DDBJ databases">
        <title>Massive genome expansion in bonnet fungi (Mycena s.s.) driven by repeated elements and novel gene families across ecological guilds.</title>
        <authorList>
            <consortium name="Lawrence Berkeley National Laboratory"/>
            <person name="Harder C.B."/>
            <person name="Miyauchi S."/>
            <person name="Viragh M."/>
            <person name="Kuo A."/>
            <person name="Thoen E."/>
            <person name="Andreopoulos B."/>
            <person name="Lu D."/>
            <person name="Skrede I."/>
            <person name="Drula E."/>
            <person name="Henrissat B."/>
            <person name="Morin E."/>
            <person name="Kohler A."/>
            <person name="Barry K."/>
            <person name="LaButti K."/>
            <person name="Morin E."/>
            <person name="Salamov A."/>
            <person name="Lipzen A."/>
            <person name="Mereny Z."/>
            <person name="Hegedus B."/>
            <person name="Baldrian P."/>
            <person name="Stursova M."/>
            <person name="Weitz H."/>
            <person name="Taylor A."/>
            <person name="Grigoriev I.V."/>
            <person name="Nagy L.G."/>
            <person name="Martin F."/>
            <person name="Kauserud H."/>
        </authorList>
    </citation>
    <scope>NUCLEOTIDE SEQUENCE</scope>
    <source>
        <strain evidence="2">9284</strain>
    </source>
</reference>
<comment type="caution">
    <text evidence="2">The sequence shown here is derived from an EMBL/GenBank/DDBJ whole genome shotgun (WGS) entry which is preliminary data.</text>
</comment>
<feature type="region of interest" description="Disordered" evidence="1">
    <location>
        <begin position="437"/>
        <end position="461"/>
    </location>
</feature>
<proteinExistence type="predicted"/>
<evidence type="ECO:0000313" key="3">
    <source>
        <dbReference type="Proteomes" id="UP001221142"/>
    </source>
</evidence>
<feature type="compositionally biased region" description="Low complexity" evidence="1">
    <location>
        <begin position="18"/>
        <end position="34"/>
    </location>
</feature>
<sequence length="642" mass="71528">MSDHFSFSTHPSMPGLQSVSHTSPSHHSSSSGHAYGSDSVDFSTILAPNPFTNYVDGSGDLTTLEGYSLDLATDGEARELLKCDDGTWGISCSNCLVRCRACSHTSRDAFIRHLRHRRVDILVAELLSGRPLAIERFYANCRLALIIFDAMRRKAEFAVQRGYERGISSITSPFTLFNLRLAVCFTGAPHFLIAWIDRHFGRITNDTHFSRVYVSPRRTVDEPSLYPDEIDNISPVGPGWNRKISGSMPVTEIEDAWYLVRTHVSLSPQTLIYNRPRLSCTWLWCLFQAALKYKMAFKFYTPYSPLLLHYPSLLANMAPAPKRPSPELLNDILSFPTTRFDTSLADAKDGALDTAASRTKMFFHTLQEHRASDFANVSDGTFRQIERANDVYTEIVRSADKIESTGGTLDKDCKSAVSHAKLFRVWFKSLDSLRQPVDAPTEPAALREKAKATKAPRKKEIKSKAVIDEIDEFLASDAEGEDDQMEIDSKPVDIPARRPVGGHTVSKSLDTALPTADRYQRQGSQGTDLLHQGSLHQRGQGTGRNLGRDNAVEGQPNYLSVGAKRQRIDPSDSGGLSSGHTILIAHRTGLYKLRRDITEDELRDERDFVDECIGEWEAAREELTKRINALKASASRGSKSSA</sequence>
<feature type="compositionally biased region" description="Basic residues" evidence="1">
    <location>
        <begin position="452"/>
        <end position="461"/>
    </location>
</feature>
<dbReference type="Proteomes" id="UP001221142">
    <property type="component" value="Unassembled WGS sequence"/>
</dbReference>
<feature type="region of interest" description="Disordered" evidence="1">
    <location>
        <begin position="1"/>
        <end position="34"/>
    </location>
</feature>
<name>A0AAD7FHH8_9AGAR</name>
<evidence type="ECO:0000256" key="1">
    <source>
        <dbReference type="SAM" id="MobiDB-lite"/>
    </source>
</evidence>